<organism evidence="1 2">
    <name type="scientific">Desulfovibrio litoralis DSM 11393</name>
    <dbReference type="NCBI Taxonomy" id="1121455"/>
    <lineage>
        <taxon>Bacteria</taxon>
        <taxon>Pseudomonadati</taxon>
        <taxon>Thermodesulfobacteriota</taxon>
        <taxon>Desulfovibrionia</taxon>
        <taxon>Desulfovibrionales</taxon>
        <taxon>Desulfovibrionaceae</taxon>
        <taxon>Desulfovibrio</taxon>
    </lineage>
</organism>
<gene>
    <name evidence="1" type="ORF">SAMN02745728_00114</name>
</gene>
<keyword evidence="2" id="KW-1185">Reference proteome</keyword>
<name>A0A1M7RSH8_9BACT</name>
<sequence>MGLCKDNPALSPFTINCFESCIGAFAKDGKIWQLRLETESQVSFEFLSDPEFRPVLSKFLQDFIDANEPVDFEIKLLASSELLSGEIKTLFEKHPDVKTLQDSFGAYFVDWGNLKNRR</sequence>
<dbReference type="Proteomes" id="UP000186469">
    <property type="component" value="Unassembled WGS sequence"/>
</dbReference>
<dbReference type="EMBL" id="FRDI01000002">
    <property type="protein sequence ID" value="SHN49263.1"/>
    <property type="molecule type" value="Genomic_DNA"/>
</dbReference>
<dbReference type="STRING" id="1121455.SAMN02745728_00114"/>
<protein>
    <submittedName>
        <fullName evidence="1">Uncharacterized protein</fullName>
    </submittedName>
</protein>
<proteinExistence type="predicted"/>
<evidence type="ECO:0000313" key="2">
    <source>
        <dbReference type="Proteomes" id="UP000186469"/>
    </source>
</evidence>
<evidence type="ECO:0000313" key="1">
    <source>
        <dbReference type="EMBL" id="SHN49263.1"/>
    </source>
</evidence>
<reference evidence="1 2" key="1">
    <citation type="submission" date="2016-12" db="EMBL/GenBank/DDBJ databases">
        <authorList>
            <person name="Song W.-J."/>
            <person name="Kurnit D.M."/>
        </authorList>
    </citation>
    <scope>NUCLEOTIDE SEQUENCE [LARGE SCALE GENOMIC DNA]</scope>
    <source>
        <strain evidence="1 2">DSM 11393</strain>
    </source>
</reference>
<dbReference type="AlphaFoldDB" id="A0A1M7RSH8"/>
<accession>A0A1M7RSH8</accession>